<accession>A0A5N6SDF5</accession>
<name>A0A5N6SDF5_ASPPS</name>
<evidence type="ECO:0000313" key="4">
    <source>
        <dbReference type="Proteomes" id="UP000325672"/>
    </source>
</evidence>
<protein>
    <recommendedName>
        <fullName evidence="2">Nephrocystin 3-like N-terminal domain-containing protein</fullName>
    </recommendedName>
</protein>
<reference evidence="3 4" key="1">
    <citation type="submission" date="2019-04" db="EMBL/GenBank/DDBJ databases">
        <title>Friends and foes A comparative genomics study of 23 Aspergillus species from section Flavi.</title>
        <authorList>
            <consortium name="DOE Joint Genome Institute"/>
            <person name="Kjaerbolling I."/>
            <person name="Vesth T."/>
            <person name="Frisvad J.C."/>
            <person name="Nybo J.L."/>
            <person name="Theobald S."/>
            <person name="Kildgaard S."/>
            <person name="Isbrandt T."/>
            <person name="Kuo A."/>
            <person name="Sato A."/>
            <person name="Lyhne E.K."/>
            <person name="Kogle M.E."/>
            <person name="Wiebenga A."/>
            <person name="Kun R.S."/>
            <person name="Lubbers R.J."/>
            <person name="Makela M.R."/>
            <person name="Barry K."/>
            <person name="Chovatia M."/>
            <person name="Clum A."/>
            <person name="Daum C."/>
            <person name="Haridas S."/>
            <person name="He G."/>
            <person name="LaButti K."/>
            <person name="Lipzen A."/>
            <person name="Mondo S."/>
            <person name="Riley R."/>
            <person name="Salamov A."/>
            <person name="Simmons B.A."/>
            <person name="Magnuson J.K."/>
            <person name="Henrissat B."/>
            <person name="Mortensen U.H."/>
            <person name="Larsen T.O."/>
            <person name="Devries R.P."/>
            <person name="Grigoriev I.V."/>
            <person name="Machida M."/>
            <person name="Baker S.E."/>
            <person name="Andersen M.R."/>
        </authorList>
    </citation>
    <scope>NUCLEOTIDE SEQUENCE [LARGE SCALE GENOMIC DNA]</scope>
    <source>
        <strain evidence="3 4">CBS 117625</strain>
    </source>
</reference>
<keyword evidence="4" id="KW-1185">Reference proteome</keyword>
<organism evidence="3 4">
    <name type="scientific">Aspergillus pseudotamarii</name>
    <dbReference type="NCBI Taxonomy" id="132259"/>
    <lineage>
        <taxon>Eukaryota</taxon>
        <taxon>Fungi</taxon>
        <taxon>Dikarya</taxon>
        <taxon>Ascomycota</taxon>
        <taxon>Pezizomycotina</taxon>
        <taxon>Eurotiomycetes</taxon>
        <taxon>Eurotiomycetidae</taxon>
        <taxon>Eurotiales</taxon>
        <taxon>Aspergillaceae</taxon>
        <taxon>Aspergillus</taxon>
        <taxon>Aspergillus subgen. Circumdati</taxon>
    </lineage>
</organism>
<dbReference type="InterPro" id="IPR056884">
    <property type="entry name" value="NPHP3-like_N"/>
</dbReference>
<evidence type="ECO:0000256" key="1">
    <source>
        <dbReference type="ARBA" id="ARBA00022737"/>
    </source>
</evidence>
<feature type="domain" description="Nephrocystin 3-like N-terminal" evidence="2">
    <location>
        <begin position="274"/>
        <end position="430"/>
    </location>
</feature>
<dbReference type="Gene3D" id="1.25.40.10">
    <property type="entry name" value="Tetratricopeptide repeat domain"/>
    <property type="match status" value="2"/>
</dbReference>
<sequence length="2016" mass="226703">MSSSYVTENTAANEDSNSQPLLRETLEYVSKECPTRLGISPNEILTKSPTVDVFFDAIASERLRRMPPDGSRLDGALRRASRLAFAVGSLRDSVAGFMDGADEAAKMIWGAIVLQLELGIEHIDVLDSLFGQYGKVTLGISLLLQQESYFQTYRALQQEVTEIYAHVLQLVMHVTMEYREAERSQNWQSMSEAVNRSFFCYFNRFTTHWRRMSQVALATGAPKQQTPLDLAAIYQFLELQDRPLHMLLEGHNHSLADGSFAWFDPHLTTFTISRRNMLLVTGNPGSGKSALAQWTMEKLQVSSEFDIWNVIPISIRSDVPITTLPLSILKGILAQILDRCVTSRKTHESILSGVMNALELAMTGAPDPQVEEQLWTAIRIALQSNMHFMLVVDGVDQIKHSEVTVGPFLQRLQDAVSERNTPSKLIVFSRPLAAAQMPMRETTTTQQISMNISLTQNDLHATLVDMMTSDVAFAGLDASQRDTLAAAIVPRAQGCFVWAQLTIEAIRSVSTFNEMQSAVKTSPHTLGDLIDRLIRGIGLNRVGTQSLLAWLLAAERPLRIQEIEQLLAVDLKTLKITSRPSNTEREVFQPLARLISVRDGFVTFKHHLIRDHIQARALMGQEVPFSLSEAHYDLLIRSLAWVRKSITDETAVSWDKLRVTARDRYLDAYTLLEYTARYWLSHMLASPIASSKREELNFPKPFRQAIPDSVLFAQLELTNRESQFSRSSIVELYRLAVTVRRSVLGGDSPALLQSLILSARAADMAKASWANDHLYEAWMRSRSQLGSSHPITRELEQLLVATPEGRGKADQVAGFKTDALRDMALSGWDSSDISFAQRLQYLDRLVKSYRDNNQEDAAYDVSKQFYRQTVMTYGSHSSEAMQAADFLTQHFNIAPPDEMALEIARNKYETMMRSMDATDPRRVAYSLQLAQMYEDSRQPAKAEAVLTRLWSGLSARNVETSPAWDQKTKVAFYYSQFLRRQGRPDEATTILRQLSADLEAEGGVRSPEMASRAEELRVEAREMGLDDMDRALSLQIWKYYQASGQQYSPEAVTLAESLARGSLPAQGNVESMGALSPEESKLLPGWIDSIASAGAEKRTLPLLTLCHQLTTQHIRDEEWRDGSDTAWAVLKHAWPTVEDPQSKAKFASSEAPILANLALDHAYCLFRRLDIKTASAVYGNAFKASITADQVAVPSVTAVVKTVVEFYETTFQFEKALVLLHQVSEFFGSRLGDHDKHTIDTRYYEGDLALRLDKRAEAESSYRHIYEACIRDGKVSSSGVKAAVALVNIYVQNKQWDSALEVYRHLWPTLVRFDEKDGYDRALLEGLLPKTYTGYMELLNNKAAQGSHAERYQVASQHQQLCRKLYGPTNARTRDATLTLAALCADSDQHAGEAINNYHQVLNTHDWVSPLESSRALPDMSEPLPISIKHQMAQLYLRQKDTSEPARSLYAEELALAKQQQGLSAPTTLSWLREIARMHAIQESPESRRKGAALLDEHVDEVVHVTANHEALVDRAHRLAEIYLELGYIDEGNRLIDDLHQRVINETPAAQRQSLNEYRPAVFVAAFEEVFGKQRSSKQILDELSREGQVYNAFQRSLSSHDLMPTLAAGEKLYTLQTNQKRYNSAQDTQDKLYDYFCNTLSVAQPLRKKDAVQQFYALCRRESLRDDYNINIVTSTMGMVRDLCDRSQFQDAADVTGVFHSFVHLTDGLRTPESIFTAIKLCMFLNGYQTKKCTEETTAKNMSMESQMLLQEIMTKTKELPLEFTELPFAELNDLVTVLGEHEMFEDLEVCTTVKYRANDMLTKQAILTELWTSRIVQKTWSLPAVVWIGRRLVETRFCRGRVSSATQLGKDICYNLRQVWGNCDPVTLEMTKLLSGLYTASGNHLAAAALHETALAELLNSETDHQEGAIEVVTQHLELLQHAQARLAKEGQGAIDPAAAQERVQQIATKFGLSLEQLEATSGADENVGVWERPRRFSLDVEDLETHHNHLRQTSGSALLNGNAGAKRISISAL</sequence>
<dbReference type="Pfam" id="PF24883">
    <property type="entry name" value="NPHP3_N"/>
    <property type="match status" value="1"/>
</dbReference>
<dbReference type="EMBL" id="ML743628">
    <property type="protein sequence ID" value="KAE8132692.1"/>
    <property type="molecule type" value="Genomic_DNA"/>
</dbReference>
<dbReference type="Proteomes" id="UP000325672">
    <property type="component" value="Unassembled WGS sequence"/>
</dbReference>
<dbReference type="RefSeq" id="XP_031908755.1">
    <property type="nucleotide sequence ID" value="XM_032052468.1"/>
</dbReference>
<dbReference type="SUPFAM" id="SSF52540">
    <property type="entry name" value="P-loop containing nucleoside triphosphate hydrolases"/>
    <property type="match status" value="1"/>
</dbReference>
<dbReference type="PANTHER" id="PTHR10039">
    <property type="entry name" value="AMELOGENIN"/>
    <property type="match status" value="1"/>
</dbReference>
<dbReference type="PANTHER" id="PTHR10039:SF11">
    <property type="entry name" value="NACHT DOMAIN PROTEIN (AFU_ORTHOLOGUE AFUA_1G01490)"/>
    <property type="match status" value="1"/>
</dbReference>
<gene>
    <name evidence="3" type="ORF">BDV38DRAFT_202140</name>
</gene>
<dbReference type="GeneID" id="43636678"/>
<proteinExistence type="predicted"/>
<dbReference type="InterPro" id="IPR027417">
    <property type="entry name" value="P-loop_NTPase"/>
</dbReference>
<keyword evidence="1" id="KW-0677">Repeat</keyword>
<dbReference type="Gene3D" id="3.40.50.300">
    <property type="entry name" value="P-loop containing nucleotide triphosphate hydrolases"/>
    <property type="match status" value="1"/>
</dbReference>
<evidence type="ECO:0000313" key="3">
    <source>
        <dbReference type="EMBL" id="KAE8132692.1"/>
    </source>
</evidence>
<dbReference type="InterPro" id="IPR011990">
    <property type="entry name" value="TPR-like_helical_dom_sf"/>
</dbReference>
<dbReference type="OrthoDB" id="2546325at2759"/>
<evidence type="ECO:0000259" key="2">
    <source>
        <dbReference type="Pfam" id="PF24883"/>
    </source>
</evidence>